<protein>
    <submittedName>
        <fullName evidence="1">Uncharacterized protein</fullName>
    </submittedName>
</protein>
<keyword evidence="2" id="KW-1185">Reference proteome</keyword>
<evidence type="ECO:0000313" key="1">
    <source>
        <dbReference type="EMBL" id="OEG10751.1"/>
    </source>
</evidence>
<proteinExistence type="predicted"/>
<dbReference type="AlphaFoldDB" id="A0A1E5GDM0"/>
<evidence type="ECO:0000313" key="2">
    <source>
        <dbReference type="Proteomes" id="UP000094068"/>
    </source>
</evidence>
<organism evidence="1 2">
    <name type="scientific">Enterococcus ureasiticus</name>
    <dbReference type="NCBI Taxonomy" id="903984"/>
    <lineage>
        <taxon>Bacteria</taxon>
        <taxon>Bacillati</taxon>
        <taxon>Bacillota</taxon>
        <taxon>Bacilli</taxon>
        <taxon>Lactobacillales</taxon>
        <taxon>Enterococcaceae</taxon>
        <taxon>Enterococcus</taxon>
    </lineage>
</organism>
<name>A0A1E5GDM0_9ENTE</name>
<sequence length="59" mass="6805">MEKSNIGNIFSNCFENLLLNLLEKYFDKFAELAEARVNKPVFIKQKNALKYYDGIDAAT</sequence>
<dbReference type="RefSeq" id="WP_069646507.1">
    <property type="nucleotide sequence ID" value="NZ_MIJZ01000014.1"/>
</dbReference>
<dbReference type="OrthoDB" id="2190948at2"/>
<reference evidence="2" key="1">
    <citation type="submission" date="2016-09" db="EMBL/GenBank/DDBJ databases">
        <authorList>
            <person name="Gulvik C.A."/>
        </authorList>
    </citation>
    <scope>NUCLEOTIDE SEQUENCE [LARGE SCALE GENOMIC DNA]</scope>
    <source>
        <strain evidence="2">DSM 23328</strain>
    </source>
</reference>
<accession>A0A1E5GDM0</accession>
<dbReference type="EMBL" id="MIJZ01000014">
    <property type="protein sequence ID" value="OEG10751.1"/>
    <property type="molecule type" value="Genomic_DNA"/>
</dbReference>
<dbReference type="Proteomes" id="UP000094068">
    <property type="component" value="Unassembled WGS sequence"/>
</dbReference>
<comment type="caution">
    <text evidence="1">The sequence shown here is derived from an EMBL/GenBank/DDBJ whole genome shotgun (WGS) entry which is preliminary data.</text>
</comment>
<gene>
    <name evidence="1" type="ORF">BCR21_10645</name>
</gene>